<dbReference type="InterPro" id="IPR034593">
    <property type="entry name" value="DgoD-like"/>
</dbReference>
<dbReference type="SUPFAM" id="SSF54826">
    <property type="entry name" value="Enolase N-terminal domain-like"/>
    <property type="match status" value="1"/>
</dbReference>
<keyword evidence="1 3" id="KW-0456">Lyase</keyword>
<protein>
    <submittedName>
        <fullName evidence="3">Galactonate dehydratase</fullName>
        <ecNumber evidence="3">4.2.1.6</ecNumber>
    </submittedName>
</protein>
<dbReference type="Proteomes" id="UP000294739">
    <property type="component" value="Unassembled WGS sequence"/>
</dbReference>
<evidence type="ECO:0000259" key="2">
    <source>
        <dbReference type="SMART" id="SM00922"/>
    </source>
</evidence>
<dbReference type="InterPro" id="IPR029065">
    <property type="entry name" value="Enolase_C-like"/>
</dbReference>
<dbReference type="PANTHER" id="PTHR48080">
    <property type="entry name" value="D-GALACTONATE DEHYDRATASE-RELATED"/>
    <property type="match status" value="1"/>
</dbReference>
<dbReference type="SUPFAM" id="SSF51604">
    <property type="entry name" value="Enolase C-terminal domain-like"/>
    <property type="match status" value="1"/>
</dbReference>
<dbReference type="InterPro" id="IPR029017">
    <property type="entry name" value="Enolase-like_N"/>
</dbReference>
<dbReference type="Gene3D" id="3.30.390.10">
    <property type="entry name" value="Enolase-like, N-terminal domain"/>
    <property type="match status" value="1"/>
</dbReference>
<accession>A0A4R5DB51</accession>
<dbReference type="SFLD" id="SFLDS00001">
    <property type="entry name" value="Enolase"/>
    <property type="match status" value="1"/>
</dbReference>
<proteinExistence type="predicted"/>
<feature type="domain" description="Mandelate racemase/muconate lactonizing enzyme C-terminal" evidence="2">
    <location>
        <begin position="128"/>
        <end position="228"/>
    </location>
</feature>
<dbReference type="PANTHER" id="PTHR48080:SF2">
    <property type="entry name" value="D-GALACTONATE DEHYDRATASE"/>
    <property type="match status" value="1"/>
</dbReference>
<name>A0A4R5DB51_9ACTN</name>
<dbReference type="AlphaFoldDB" id="A0A4R5DB51"/>
<dbReference type="SFLD" id="SFLDG00179">
    <property type="entry name" value="mandelate_racemase"/>
    <property type="match status" value="1"/>
</dbReference>
<comment type="caution">
    <text evidence="3">The sequence shown here is derived from an EMBL/GenBank/DDBJ whole genome shotgun (WGS) entry which is preliminary data.</text>
</comment>
<dbReference type="EMBL" id="SMKZ01000015">
    <property type="protein sequence ID" value="TDE10107.1"/>
    <property type="molecule type" value="Genomic_DNA"/>
</dbReference>
<gene>
    <name evidence="3" type="primary">dgoD</name>
    <name evidence="3" type="ORF">E1269_12360</name>
</gene>
<dbReference type="PROSITE" id="PS00909">
    <property type="entry name" value="MR_MLE_2"/>
    <property type="match status" value="1"/>
</dbReference>
<dbReference type="Gene3D" id="3.20.20.120">
    <property type="entry name" value="Enolase-like C-terminal domain"/>
    <property type="match status" value="1"/>
</dbReference>
<dbReference type="SMART" id="SM00922">
    <property type="entry name" value="MR_MLE"/>
    <property type="match status" value="1"/>
</dbReference>
<dbReference type="InterPro" id="IPR018110">
    <property type="entry name" value="Mandel_Rmase/mucon_lact_enz_CS"/>
</dbReference>
<dbReference type="EC" id="4.2.1.6" evidence="3"/>
<dbReference type="GO" id="GO:0008869">
    <property type="term" value="F:galactonate dehydratase activity"/>
    <property type="evidence" value="ECO:0007669"/>
    <property type="project" value="UniProtKB-EC"/>
</dbReference>
<dbReference type="GO" id="GO:0009063">
    <property type="term" value="P:amino acid catabolic process"/>
    <property type="evidence" value="ECO:0007669"/>
    <property type="project" value="InterPro"/>
</dbReference>
<sequence length="390" mass="42667">MTATRIEKIETFQIPPRWLLVRVTTADGAAGWGECIVPKRVRAVTGAVADLADNVVGRDARHIEDLWQRMYRGGFFRGGPILATASAGIEQALWDLKARAVGLPVHDFLGGAVRERIRAYAWVGGDAPADVVEHARERVEQGFTAVKMNATATADHLDRRAVVDDVLGRVGALRDAFGADLDIALDFHGRVPRTVAKILLRELEPFRLLWVEEPITPDTDDALRHVVPPGSSVPIATGERLTSRWQVKELLAAGVVDILQPDVSLTGLFELEKIARMAEPYDVAVAPHCPNGPVSLAASLQVGFCCPNVVIQEQSGGIHYHQGYAGLPAADLFDYLRDPDPLRTPDGYFRHGTAPGLGIDVDDDAVQAAVAQWRLPDPDWRHDDGRYAEW</sequence>
<dbReference type="InterPro" id="IPR013342">
    <property type="entry name" value="Mandelate_racemase_C"/>
</dbReference>
<dbReference type="InterPro" id="IPR013341">
    <property type="entry name" value="Mandelate_racemase_N_dom"/>
</dbReference>
<keyword evidence="4" id="KW-1185">Reference proteome</keyword>
<dbReference type="RefSeq" id="WP_131894855.1">
    <property type="nucleotide sequence ID" value="NZ_SMKZ01000015.1"/>
</dbReference>
<dbReference type="InParanoid" id="A0A4R5DB51"/>
<evidence type="ECO:0000313" key="3">
    <source>
        <dbReference type="EMBL" id="TDE10107.1"/>
    </source>
</evidence>
<dbReference type="Pfam" id="PF02746">
    <property type="entry name" value="MR_MLE_N"/>
    <property type="match status" value="1"/>
</dbReference>
<dbReference type="NCBIfam" id="NF010624">
    <property type="entry name" value="PRK14017.1"/>
    <property type="match status" value="1"/>
</dbReference>
<evidence type="ECO:0000313" key="4">
    <source>
        <dbReference type="Proteomes" id="UP000294739"/>
    </source>
</evidence>
<dbReference type="Pfam" id="PF13378">
    <property type="entry name" value="MR_MLE_C"/>
    <property type="match status" value="1"/>
</dbReference>
<organism evidence="3 4">
    <name type="scientific">Jiangella asiatica</name>
    <dbReference type="NCBI Taxonomy" id="2530372"/>
    <lineage>
        <taxon>Bacteria</taxon>
        <taxon>Bacillati</taxon>
        <taxon>Actinomycetota</taxon>
        <taxon>Actinomycetes</taxon>
        <taxon>Jiangellales</taxon>
        <taxon>Jiangellaceae</taxon>
        <taxon>Jiangella</taxon>
    </lineage>
</organism>
<dbReference type="OrthoDB" id="5168231at2"/>
<evidence type="ECO:0000256" key="1">
    <source>
        <dbReference type="ARBA" id="ARBA00023239"/>
    </source>
</evidence>
<dbReference type="InterPro" id="IPR036849">
    <property type="entry name" value="Enolase-like_C_sf"/>
</dbReference>
<reference evidence="3 4" key="1">
    <citation type="submission" date="2019-03" db="EMBL/GenBank/DDBJ databases">
        <title>Draft genome sequences of novel Actinobacteria.</title>
        <authorList>
            <person name="Sahin N."/>
            <person name="Ay H."/>
            <person name="Saygin H."/>
        </authorList>
    </citation>
    <scope>NUCLEOTIDE SEQUENCE [LARGE SCALE GENOMIC DNA]</scope>
    <source>
        <strain evidence="3 4">5K138</strain>
    </source>
</reference>